<dbReference type="PANTHER" id="PTHR15034">
    <property type="entry name" value="DEATH DOMAIN-CONTAINING PROTEIN CRADD"/>
    <property type="match status" value="1"/>
</dbReference>
<dbReference type="OrthoDB" id="6098072at2759"/>
<keyword evidence="3" id="KW-1185">Reference proteome</keyword>
<sequence>MFGRTAKSWFYNCAKSTKREKENRNKWLSEIPSNQREKILEELDVNKVLSYLVYKRVFSLEEYKDIWSQESCKKRTEYFLDKLSLKGPSAFSAFCSVLEEVCPNLLTSFLLGYEDHLHRRFAALPEQTKLRAVSEMELHEACQMSDQEGSPSAEEQLIQPFNKYRLKSSMS</sequence>
<dbReference type="Gene3D" id="1.10.533.10">
    <property type="entry name" value="Death Domain, Fas"/>
    <property type="match status" value="1"/>
</dbReference>
<protein>
    <recommendedName>
        <fullName evidence="1">CARD domain-containing protein</fullName>
    </recommendedName>
</protein>
<evidence type="ECO:0000313" key="2">
    <source>
        <dbReference type="EMBL" id="OPJ70174.1"/>
    </source>
</evidence>
<dbReference type="PANTHER" id="PTHR15034:SF5">
    <property type="entry name" value="DEATH DOMAIN-CONTAINING PROTEIN CRADD"/>
    <property type="match status" value="1"/>
</dbReference>
<organism evidence="2 3">
    <name type="scientific">Patagioenas fasciata monilis</name>
    <dbReference type="NCBI Taxonomy" id="372326"/>
    <lineage>
        <taxon>Eukaryota</taxon>
        <taxon>Metazoa</taxon>
        <taxon>Chordata</taxon>
        <taxon>Craniata</taxon>
        <taxon>Vertebrata</taxon>
        <taxon>Euteleostomi</taxon>
        <taxon>Archelosauria</taxon>
        <taxon>Archosauria</taxon>
        <taxon>Dinosauria</taxon>
        <taxon>Saurischia</taxon>
        <taxon>Theropoda</taxon>
        <taxon>Coelurosauria</taxon>
        <taxon>Aves</taxon>
        <taxon>Neognathae</taxon>
        <taxon>Neoaves</taxon>
        <taxon>Columbimorphae</taxon>
        <taxon>Columbiformes</taxon>
        <taxon>Columbidae</taxon>
        <taxon>Patagioenas</taxon>
    </lineage>
</organism>
<proteinExistence type="predicted"/>
<dbReference type="InterPro" id="IPR037939">
    <property type="entry name" value="CRADD"/>
</dbReference>
<dbReference type="GO" id="GO:0042981">
    <property type="term" value="P:regulation of apoptotic process"/>
    <property type="evidence" value="ECO:0007669"/>
    <property type="project" value="InterPro"/>
</dbReference>
<evidence type="ECO:0000313" key="3">
    <source>
        <dbReference type="Proteomes" id="UP000190648"/>
    </source>
</evidence>
<dbReference type="InterPro" id="IPR011029">
    <property type="entry name" value="DEATH-like_dom_sf"/>
</dbReference>
<dbReference type="CDD" id="cd01671">
    <property type="entry name" value="CARD"/>
    <property type="match status" value="1"/>
</dbReference>
<dbReference type="PROSITE" id="PS50209">
    <property type="entry name" value="CARD"/>
    <property type="match status" value="1"/>
</dbReference>
<name>A0A1V4JDN5_PATFA</name>
<dbReference type="Pfam" id="PF00619">
    <property type="entry name" value="CARD"/>
    <property type="match status" value="1"/>
</dbReference>
<feature type="domain" description="CARD" evidence="1">
    <location>
        <begin position="34"/>
        <end position="113"/>
    </location>
</feature>
<dbReference type="GO" id="GO:0002020">
    <property type="term" value="F:protease binding"/>
    <property type="evidence" value="ECO:0007669"/>
    <property type="project" value="InterPro"/>
</dbReference>
<dbReference type="InterPro" id="IPR001315">
    <property type="entry name" value="CARD"/>
</dbReference>
<accession>A0A1V4JDN5</accession>
<gene>
    <name evidence="2" type="ORF">AV530_019386</name>
</gene>
<dbReference type="AlphaFoldDB" id="A0A1V4JDN5"/>
<evidence type="ECO:0000259" key="1">
    <source>
        <dbReference type="PROSITE" id="PS50209"/>
    </source>
</evidence>
<comment type="caution">
    <text evidence="2">The sequence shown here is derived from an EMBL/GenBank/DDBJ whole genome shotgun (WGS) entry which is preliminary data.</text>
</comment>
<dbReference type="GO" id="GO:0070513">
    <property type="term" value="F:death domain binding"/>
    <property type="evidence" value="ECO:0007669"/>
    <property type="project" value="InterPro"/>
</dbReference>
<reference evidence="2 3" key="1">
    <citation type="submission" date="2016-02" db="EMBL/GenBank/DDBJ databases">
        <title>Band-tailed pigeon sequencing and assembly.</title>
        <authorList>
            <person name="Soares A.E."/>
            <person name="Novak B.J."/>
            <person name="Rice E.S."/>
            <person name="O'Connell B."/>
            <person name="Chang D."/>
            <person name="Weber S."/>
            <person name="Shapiro B."/>
        </authorList>
    </citation>
    <scope>NUCLEOTIDE SEQUENCE [LARGE SCALE GENOMIC DNA]</scope>
    <source>
        <strain evidence="2">BTP2013</strain>
        <tissue evidence="2">Blood</tissue>
    </source>
</reference>
<dbReference type="SUPFAM" id="SSF47986">
    <property type="entry name" value="DEATH domain"/>
    <property type="match status" value="1"/>
</dbReference>
<dbReference type="EMBL" id="LSYS01007908">
    <property type="protein sequence ID" value="OPJ70174.1"/>
    <property type="molecule type" value="Genomic_DNA"/>
</dbReference>
<dbReference type="Proteomes" id="UP000190648">
    <property type="component" value="Unassembled WGS sequence"/>
</dbReference>